<accession>A0A7S0BY37</accession>
<dbReference type="EMBL" id="HBEL01005905">
    <property type="protein sequence ID" value="CAD8406711.1"/>
    <property type="molecule type" value="Transcribed_RNA"/>
</dbReference>
<dbReference type="Pfam" id="PF00169">
    <property type="entry name" value="PH"/>
    <property type="match status" value="1"/>
</dbReference>
<dbReference type="AlphaFoldDB" id="A0A7S0BY37"/>
<evidence type="ECO:0000259" key="1">
    <source>
        <dbReference type="PROSITE" id="PS50003"/>
    </source>
</evidence>
<evidence type="ECO:0000313" key="2">
    <source>
        <dbReference type="EMBL" id="CAD8406711.1"/>
    </source>
</evidence>
<reference evidence="2" key="1">
    <citation type="submission" date="2021-01" db="EMBL/GenBank/DDBJ databases">
        <authorList>
            <person name="Corre E."/>
            <person name="Pelletier E."/>
            <person name="Niang G."/>
            <person name="Scheremetjew M."/>
            <person name="Finn R."/>
            <person name="Kale V."/>
            <person name="Holt S."/>
            <person name="Cochrane G."/>
            <person name="Meng A."/>
            <person name="Brown T."/>
            <person name="Cohen L."/>
        </authorList>
    </citation>
    <scope>NUCLEOTIDE SEQUENCE</scope>
    <source>
        <strain evidence="2">CCAP1064/1</strain>
    </source>
</reference>
<protein>
    <recommendedName>
        <fullName evidence="1">PH domain-containing protein</fullName>
    </recommendedName>
</protein>
<dbReference type="SMART" id="SM00233">
    <property type="entry name" value="PH"/>
    <property type="match status" value="1"/>
</dbReference>
<dbReference type="PANTHER" id="PTHR14336">
    <property type="entry name" value="TANDEM PH DOMAIN CONTAINING PROTEIN"/>
    <property type="match status" value="1"/>
</dbReference>
<sequence length="135" mass="15845">MRYPYKDPNTQICYGTDDPDFEGWLSKKSTWMKDWRRRYFLLKNSRLFFSESPYSPPHGMIDLSNCTGVNIPKPKSTKRANSFQITTQEIKYLLFADTEGEKHDWMCLIERAISTCSRLYLKEQSCVDFGNNCDG</sequence>
<dbReference type="SUPFAM" id="SSF50729">
    <property type="entry name" value="PH domain-like"/>
    <property type="match status" value="1"/>
</dbReference>
<dbReference type="PANTHER" id="PTHR14336:SF8">
    <property type="entry name" value="PROTEIN OPY1"/>
    <property type="match status" value="1"/>
</dbReference>
<name>A0A7S0BY37_9STRA</name>
<dbReference type="PROSITE" id="PS50003">
    <property type="entry name" value="PH_DOMAIN"/>
    <property type="match status" value="1"/>
</dbReference>
<dbReference type="InterPro" id="IPR051707">
    <property type="entry name" value="PI-Interact_SigTrans_Reg"/>
</dbReference>
<dbReference type="FunFam" id="2.30.29.30:FF:000286">
    <property type="entry name" value="PH-protein kinase domain containing protein"/>
    <property type="match status" value="1"/>
</dbReference>
<proteinExistence type="predicted"/>
<gene>
    <name evidence="2" type="ORF">PINE0816_LOCUS2828</name>
</gene>
<organism evidence="2">
    <name type="scientific">Proboscia inermis</name>
    <dbReference type="NCBI Taxonomy" id="420281"/>
    <lineage>
        <taxon>Eukaryota</taxon>
        <taxon>Sar</taxon>
        <taxon>Stramenopiles</taxon>
        <taxon>Ochrophyta</taxon>
        <taxon>Bacillariophyta</taxon>
        <taxon>Coscinodiscophyceae</taxon>
        <taxon>Rhizosoleniophycidae</taxon>
        <taxon>Rhizosoleniales</taxon>
        <taxon>Rhizosoleniaceae</taxon>
        <taxon>Proboscia</taxon>
    </lineage>
</organism>
<feature type="domain" description="PH" evidence="1">
    <location>
        <begin position="18"/>
        <end position="114"/>
    </location>
</feature>
<dbReference type="InterPro" id="IPR011993">
    <property type="entry name" value="PH-like_dom_sf"/>
</dbReference>
<dbReference type="InterPro" id="IPR001849">
    <property type="entry name" value="PH_domain"/>
</dbReference>
<dbReference type="Gene3D" id="2.30.29.30">
    <property type="entry name" value="Pleckstrin-homology domain (PH domain)/Phosphotyrosine-binding domain (PTB)"/>
    <property type="match status" value="1"/>
</dbReference>